<dbReference type="InterPro" id="IPR035994">
    <property type="entry name" value="Nucleoside_phosphorylase_sf"/>
</dbReference>
<sequence length="50" mass="5501">MASLLTMPDDDEAIALEEYTVGWLCALPLEMAAAKGMLERIHPDLSQQDP</sequence>
<reference evidence="1" key="2">
    <citation type="submission" date="2012-05" db="EMBL/GenBank/DDBJ databases">
        <title>Annotation of the Genome Sequence of Fusarium oxysporum f. sp. melonis 26406.</title>
        <authorList>
            <consortium name="The Broad Institute Genomics Platform"/>
            <person name="Ma L.-J."/>
            <person name="Corby-Kistler H."/>
            <person name="Broz K."/>
            <person name="Gale L.R."/>
            <person name="Jonkers W."/>
            <person name="O'Donnell K."/>
            <person name="Ploetz R."/>
            <person name="Steinberg C."/>
            <person name="Schwartz D.C."/>
            <person name="VanEtten H."/>
            <person name="Zhou S."/>
            <person name="Young S.K."/>
            <person name="Zeng Q."/>
            <person name="Gargeya S."/>
            <person name="Fitzgerald M."/>
            <person name="Abouelleil A."/>
            <person name="Alvarado L."/>
            <person name="Chapman S.B."/>
            <person name="Gainer-Dewar J."/>
            <person name="Goldberg J."/>
            <person name="Griggs A."/>
            <person name="Gujja S."/>
            <person name="Hansen M."/>
            <person name="Howarth C."/>
            <person name="Imamovic A."/>
            <person name="Ireland A."/>
            <person name="Larimer J."/>
            <person name="McCowan C."/>
            <person name="Murphy C."/>
            <person name="Pearson M."/>
            <person name="Poon T.W."/>
            <person name="Priest M."/>
            <person name="Roberts A."/>
            <person name="Saif S."/>
            <person name="Shea T."/>
            <person name="Sykes S."/>
            <person name="Wortman J."/>
            <person name="Nusbaum C."/>
            <person name="Birren B."/>
        </authorList>
    </citation>
    <scope>NUCLEOTIDE SEQUENCE</scope>
    <source>
        <strain evidence="1">26406</strain>
    </source>
</reference>
<name>W9ZX16_FUSOX</name>
<gene>
    <name evidence="1" type="ORF">FOMG_09124</name>
</gene>
<dbReference type="HOGENOM" id="CLU_3224570_0_0_1"/>
<dbReference type="VEuPathDB" id="FungiDB:FOMG_09124"/>
<protein>
    <submittedName>
        <fullName evidence="1">Uncharacterized protein</fullName>
    </submittedName>
</protein>
<dbReference type="EMBL" id="JH659334">
    <property type="protein sequence ID" value="EXK35930.1"/>
    <property type="molecule type" value="Genomic_DNA"/>
</dbReference>
<reference evidence="1" key="1">
    <citation type="submission" date="2012-04" db="EMBL/GenBank/DDBJ databases">
        <title>The Genome Sequence of Fusarium oxysporum melonis.</title>
        <authorList>
            <consortium name="The Broad Institute Genome Sequencing Platform"/>
            <person name="Ma L.-J."/>
            <person name="Gale L.R."/>
            <person name="Schwartz D.C."/>
            <person name="Zhou S."/>
            <person name="Corby-Kistler H."/>
            <person name="Young S.K."/>
            <person name="Zeng Q."/>
            <person name="Gargeya S."/>
            <person name="Fitzgerald M."/>
            <person name="Haas B."/>
            <person name="Abouelleil A."/>
            <person name="Alvarado L."/>
            <person name="Arachchi H.M."/>
            <person name="Berlin A."/>
            <person name="Brown A."/>
            <person name="Chapman S.B."/>
            <person name="Chen Z."/>
            <person name="Dunbar C."/>
            <person name="Freedman E."/>
            <person name="Gearin G."/>
            <person name="Goldberg J."/>
            <person name="Griggs A."/>
            <person name="Gujja S."/>
            <person name="Heiman D."/>
            <person name="Howarth C."/>
            <person name="Larson L."/>
            <person name="Lui A."/>
            <person name="MacDonald P.J.P."/>
            <person name="Montmayeur A."/>
            <person name="Murphy C."/>
            <person name="Neiman D."/>
            <person name="Pearson M."/>
            <person name="Priest M."/>
            <person name="Roberts A."/>
            <person name="Saif S."/>
            <person name="Shea T."/>
            <person name="Shenoy N."/>
            <person name="Sisk P."/>
            <person name="Stolte C."/>
            <person name="Sykes S."/>
            <person name="Wortman J."/>
            <person name="Nusbaum C."/>
            <person name="Birren B."/>
        </authorList>
    </citation>
    <scope>NUCLEOTIDE SEQUENCE</scope>
    <source>
        <strain evidence="1">26406</strain>
    </source>
</reference>
<dbReference type="Gene3D" id="3.40.50.1580">
    <property type="entry name" value="Nucleoside phosphorylase domain"/>
    <property type="match status" value="1"/>
</dbReference>
<dbReference type="GO" id="GO:0009116">
    <property type="term" value="P:nucleoside metabolic process"/>
    <property type="evidence" value="ECO:0007669"/>
    <property type="project" value="InterPro"/>
</dbReference>
<dbReference type="AlphaFoldDB" id="W9ZX16"/>
<proteinExistence type="predicted"/>
<organism evidence="1">
    <name type="scientific">Fusarium oxysporum f. sp. melonis 26406</name>
    <dbReference type="NCBI Taxonomy" id="1089452"/>
    <lineage>
        <taxon>Eukaryota</taxon>
        <taxon>Fungi</taxon>
        <taxon>Dikarya</taxon>
        <taxon>Ascomycota</taxon>
        <taxon>Pezizomycotina</taxon>
        <taxon>Sordariomycetes</taxon>
        <taxon>Hypocreomycetidae</taxon>
        <taxon>Hypocreales</taxon>
        <taxon>Nectriaceae</taxon>
        <taxon>Fusarium</taxon>
        <taxon>Fusarium oxysporum species complex</taxon>
    </lineage>
</organism>
<dbReference type="Proteomes" id="UP000030703">
    <property type="component" value="Unassembled WGS sequence"/>
</dbReference>
<evidence type="ECO:0000313" key="1">
    <source>
        <dbReference type="EMBL" id="EXK35930.1"/>
    </source>
</evidence>
<dbReference type="GO" id="GO:0003824">
    <property type="term" value="F:catalytic activity"/>
    <property type="evidence" value="ECO:0007669"/>
    <property type="project" value="InterPro"/>
</dbReference>
<accession>W9ZX16</accession>